<dbReference type="AlphaFoldDB" id="A0A512NIH0"/>
<organism evidence="1 2">
    <name type="scientific">Reyranella soli</name>
    <dbReference type="NCBI Taxonomy" id="1230389"/>
    <lineage>
        <taxon>Bacteria</taxon>
        <taxon>Pseudomonadati</taxon>
        <taxon>Pseudomonadota</taxon>
        <taxon>Alphaproteobacteria</taxon>
        <taxon>Hyphomicrobiales</taxon>
        <taxon>Reyranellaceae</taxon>
        <taxon>Reyranella</taxon>
    </lineage>
</organism>
<evidence type="ECO:0008006" key="3">
    <source>
        <dbReference type="Google" id="ProtNLM"/>
    </source>
</evidence>
<dbReference type="OrthoDB" id="7510885at2"/>
<dbReference type="RefSeq" id="WP_147154141.1">
    <property type="nucleotide sequence ID" value="NZ_BKAJ01000110.1"/>
</dbReference>
<reference evidence="1 2" key="1">
    <citation type="submission" date="2019-07" db="EMBL/GenBank/DDBJ databases">
        <title>Whole genome shotgun sequence of Reyranella soli NBRC 108950.</title>
        <authorList>
            <person name="Hosoyama A."/>
            <person name="Uohara A."/>
            <person name="Ohji S."/>
            <person name="Ichikawa N."/>
        </authorList>
    </citation>
    <scope>NUCLEOTIDE SEQUENCE [LARGE SCALE GENOMIC DNA]</scope>
    <source>
        <strain evidence="1 2">NBRC 108950</strain>
    </source>
</reference>
<comment type="caution">
    <text evidence="1">The sequence shown here is derived from an EMBL/GenBank/DDBJ whole genome shotgun (WGS) entry which is preliminary data.</text>
</comment>
<dbReference type="EMBL" id="BKAJ01000110">
    <property type="protein sequence ID" value="GEP58748.1"/>
    <property type="molecule type" value="Genomic_DNA"/>
</dbReference>
<name>A0A512NIH0_9HYPH</name>
<dbReference type="Proteomes" id="UP000321058">
    <property type="component" value="Unassembled WGS sequence"/>
</dbReference>
<sequence length="94" mass="10579">MSDDKVSDMWQPMSTAPKDDVPVLLYCPGLKGHVAQEIVVGVWRFDANRRTFGYWVSDVGQLDPGFAETGPWIEYRELQPKMWAPLPACPIAKA</sequence>
<protein>
    <recommendedName>
        <fullName evidence="3">DUF551 domain-containing protein</fullName>
    </recommendedName>
</protein>
<evidence type="ECO:0000313" key="2">
    <source>
        <dbReference type="Proteomes" id="UP000321058"/>
    </source>
</evidence>
<evidence type="ECO:0000313" key="1">
    <source>
        <dbReference type="EMBL" id="GEP58748.1"/>
    </source>
</evidence>
<accession>A0A512NIH0</accession>
<gene>
    <name evidence="1" type="ORF">RSO01_59140</name>
</gene>
<keyword evidence="2" id="KW-1185">Reference proteome</keyword>
<proteinExistence type="predicted"/>